<dbReference type="EMBL" id="JAHCLR010000008">
    <property type="protein sequence ID" value="MBS9533252.1"/>
    <property type="molecule type" value="Genomic_DNA"/>
</dbReference>
<protein>
    <submittedName>
        <fullName evidence="2">DUF305 domain-containing protein</fullName>
    </submittedName>
</protein>
<reference evidence="2 3" key="1">
    <citation type="submission" date="2021-05" db="EMBL/GenBank/DDBJ databases">
        <title>Mycobacterium acidophilum sp. nov., an extremely acid-tolerant member of the genus Mycobacterium.</title>
        <authorList>
            <person name="Xia J."/>
        </authorList>
    </citation>
    <scope>NUCLEOTIDE SEQUENCE [LARGE SCALE GENOMIC DNA]</scope>
    <source>
        <strain evidence="2 3">M1</strain>
    </source>
</reference>
<dbReference type="Gene3D" id="1.20.1260.10">
    <property type="match status" value="1"/>
</dbReference>
<feature type="domain" description="DUF305" evidence="1">
    <location>
        <begin position="55"/>
        <end position="194"/>
    </location>
</feature>
<accession>A0ABS5RG44</accession>
<dbReference type="RefSeq" id="WP_214092138.1">
    <property type="nucleotide sequence ID" value="NZ_JAHCLR010000008.1"/>
</dbReference>
<dbReference type="InterPro" id="IPR012347">
    <property type="entry name" value="Ferritin-like"/>
</dbReference>
<sequence length="198" mass="21253">MRSVAARRFAPVLTPVLVVGLTLGAGATVSSCRSTAAPSAKHSSTSTATTHSAEDVRFLQDMIEHHQQSIQLAMLVPSHTSNTALDQLAQQMVMTQMSEKQAFQAQLLQWEQELRSGDDAPVAGVADQATVNRLDTLHGPAFDTLWLQTMIANHRGGITLTRNEIEHGQSTDIIGVAHTVEATQQAGLDRMTAMQAAS</sequence>
<dbReference type="InterPro" id="IPR005183">
    <property type="entry name" value="DUF305_CopM-like"/>
</dbReference>
<dbReference type="Pfam" id="PF03713">
    <property type="entry name" value="DUF305"/>
    <property type="match status" value="1"/>
</dbReference>
<evidence type="ECO:0000313" key="2">
    <source>
        <dbReference type="EMBL" id="MBS9533252.1"/>
    </source>
</evidence>
<evidence type="ECO:0000313" key="3">
    <source>
        <dbReference type="Proteomes" id="UP001519535"/>
    </source>
</evidence>
<dbReference type="PANTHER" id="PTHR36933">
    <property type="entry name" value="SLL0788 PROTEIN"/>
    <property type="match status" value="1"/>
</dbReference>
<organism evidence="2 3">
    <name type="scientific">Mycolicibacter acidiphilus</name>
    <dbReference type="NCBI Taxonomy" id="2835306"/>
    <lineage>
        <taxon>Bacteria</taxon>
        <taxon>Bacillati</taxon>
        <taxon>Actinomycetota</taxon>
        <taxon>Actinomycetes</taxon>
        <taxon>Mycobacteriales</taxon>
        <taxon>Mycobacteriaceae</taxon>
        <taxon>Mycolicibacter</taxon>
    </lineage>
</organism>
<gene>
    <name evidence="2" type="ORF">KIH27_06560</name>
</gene>
<comment type="caution">
    <text evidence="2">The sequence shown here is derived from an EMBL/GenBank/DDBJ whole genome shotgun (WGS) entry which is preliminary data.</text>
</comment>
<dbReference type="Proteomes" id="UP001519535">
    <property type="component" value="Unassembled WGS sequence"/>
</dbReference>
<keyword evidence="3" id="KW-1185">Reference proteome</keyword>
<dbReference type="PANTHER" id="PTHR36933:SF1">
    <property type="entry name" value="SLL0788 PROTEIN"/>
    <property type="match status" value="1"/>
</dbReference>
<name>A0ABS5RG44_9MYCO</name>
<proteinExistence type="predicted"/>
<dbReference type="PROSITE" id="PS51257">
    <property type="entry name" value="PROKAR_LIPOPROTEIN"/>
    <property type="match status" value="1"/>
</dbReference>
<evidence type="ECO:0000259" key="1">
    <source>
        <dbReference type="Pfam" id="PF03713"/>
    </source>
</evidence>